<dbReference type="InterPro" id="IPR000522">
    <property type="entry name" value="ABC_transptr_permease_BtuC"/>
</dbReference>
<dbReference type="PANTHER" id="PTHR30472:SF37">
    <property type="entry name" value="FE(3+) DICITRATE TRANSPORT SYSTEM PERMEASE PROTEIN FECD-RELATED"/>
    <property type="match status" value="1"/>
</dbReference>
<evidence type="ECO:0000256" key="6">
    <source>
        <dbReference type="ARBA" id="ARBA00022989"/>
    </source>
</evidence>
<feature type="transmembrane region" description="Helical" evidence="8">
    <location>
        <begin position="269"/>
        <end position="292"/>
    </location>
</feature>
<dbReference type="EMBL" id="JAMXQS010000004">
    <property type="protein sequence ID" value="MCO6050052.1"/>
    <property type="molecule type" value="Genomic_DNA"/>
</dbReference>
<evidence type="ECO:0000256" key="1">
    <source>
        <dbReference type="ARBA" id="ARBA00004651"/>
    </source>
</evidence>
<evidence type="ECO:0000256" key="7">
    <source>
        <dbReference type="ARBA" id="ARBA00023136"/>
    </source>
</evidence>
<dbReference type="Proteomes" id="UP001205906">
    <property type="component" value="Unassembled WGS sequence"/>
</dbReference>
<feature type="transmembrane region" description="Helical" evidence="8">
    <location>
        <begin position="556"/>
        <end position="575"/>
    </location>
</feature>
<sequence>MPRGAGRLVLVMGLLALALGAYFLAPRLPLLMQPPTEGYDPARMVLVYATLPRLVMAVLCGAALGASGALLQQALRNPLASPTTLGIDAGARLALGAVTLFYPALFGWGRDVVALAGSGVAAALVFGLSRRQDFSPVALILSGLLVSLYCGALAAALTLVESRYLASLFVWGSGSLSQQSWTPTFDLAIRLAVLVVPIALLARPLSLLDLGEDAARGLGLNVAYLRLGAVALAVLLAAFTASSVGVIGFVGLVAPILVRLAGARSFGRSLAAATAVGALLLLLTDLLVQMAAGLSADFLPTGAVTALLGSPILLWLLPRVTVRLRKEAAAMPAMRSYALAMRRGVLPVFIIGALLIVLTLIALAVERAPNAEWQLLSAADVSHILPFRWPRVLAAVGAGLLLGSAGFLLQRLTGNEMASPEILGVSSGATFAMAVALFVSGVPSLATVTASAALGAALVLGLILFLSRRSGFQPERMLLAGIALSALLDAVIGVLSAAGDPRALQLLSWLTGAGFAAEPMSTLVSLALVALGIIAALCLVRWLDIFQLGAVTAQELGVPLGLARVLLLALVAGTTAVATPLVGPLTFVGFIAPNLVRLLGLRHSGTALLSSALTGAAILVTADWVARTVAFPFQLPTGLVASLVGAPLLLWLLQRRPA</sequence>
<proteinExistence type="inferred from homology"/>
<reference evidence="9 10" key="1">
    <citation type="submission" date="2022-06" db="EMBL/GenBank/DDBJ databases">
        <title>Mesorhizobium sp. strain RP14 Genome sequencing and assembly.</title>
        <authorList>
            <person name="Kim I."/>
        </authorList>
    </citation>
    <scope>NUCLEOTIDE SEQUENCE [LARGE SCALE GENOMIC DNA]</scope>
    <source>
        <strain evidence="10">RP14(2022)</strain>
    </source>
</reference>
<feature type="transmembrane region" description="Helical" evidence="8">
    <location>
        <begin position="581"/>
        <end position="600"/>
    </location>
</feature>
<dbReference type="CDD" id="cd06550">
    <property type="entry name" value="TM_ABC_iron-siderophores_like"/>
    <property type="match status" value="2"/>
</dbReference>
<comment type="caution">
    <text evidence="9">The sequence shown here is derived from an EMBL/GenBank/DDBJ whole genome shotgun (WGS) entry which is preliminary data.</text>
</comment>
<dbReference type="SUPFAM" id="SSF81345">
    <property type="entry name" value="ABC transporter involved in vitamin B12 uptake, BtuC"/>
    <property type="match status" value="2"/>
</dbReference>
<feature type="transmembrane region" description="Helical" evidence="8">
    <location>
        <begin position="112"/>
        <end position="129"/>
    </location>
</feature>
<keyword evidence="4" id="KW-1003">Cell membrane</keyword>
<protein>
    <submittedName>
        <fullName evidence="9">Fe(3+)-hydroxamate ABC transporter permease FhuB</fullName>
    </submittedName>
</protein>
<feature type="transmembrane region" description="Helical" evidence="8">
    <location>
        <begin position="478"/>
        <end position="499"/>
    </location>
</feature>
<organism evidence="9 10">
    <name type="scientific">Mesorhizobium liriopis</name>
    <dbReference type="NCBI Taxonomy" id="2953882"/>
    <lineage>
        <taxon>Bacteria</taxon>
        <taxon>Pseudomonadati</taxon>
        <taxon>Pseudomonadota</taxon>
        <taxon>Alphaproteobacteria</taxon>
        <taxon>Hyphomicrobiales</taxon>
        <taxon>Phyllobacteriaceae</taxon>
        <taxon>Mesorhizobium</taxon>
    </lineage>
</organism>
<feature type="transmembrane region" description="Helical" evidence="8">
    <location>
        <begin position="344"/>
        <end position="365"/>
    </location>
</feature>
<accession>A0ABT1C5E8</accession>
<comment type="similarity">
    <text evidence="2">Belongs to the binding-protein-dependent transport system permease family. FecCD subfamily.</text>
</comment>
<comment type="subcellular location">
    <subcellularLocation>
        <location evidence="1">Cell membrane</location>
        <topology evidence="1">Multi-pass membrane protein</topology>
    </subcellularLocation>
</comment>
<keyword evidence="6 8" id="KW-1133">Transmembrane helix</keyword>
<feature type="transmembrane region" description="Helical" evidence="8">
    <location>
        <begin position="298"/>
        <end position="317"/>
    </location>
</feature>
<gene>
    <name evidence="9" type="primary">fhuB</name>
    <name evidence="9" type="ORF">NGM99_09640</name>
</gene>
<keyword evidence="5 8" id="KW-0812">Transmembrane</keyword>
<keyword evidence="3" id="KW-0813">Transport</keyword>
<feature type="transmembrane region" description="Helical" evidence="8">
    <location>
        <begin position="45"/>
        <end position="71"/>
    </location>
</feature>
<evidence type="ECO:0000256" key="3">
    <source>
        <dbReference type="ARBA" id="ARBA00022448"/>
    </source>
</evidence>
<evidence type="ECO:0000313" key="9">
    <source>
        <dbReference type="EMBL" id="MCO6050052.1"/>
    </source>
</evidence>
<feature type="transmembrane region" description="Helical" evidence="8">
    <location>
        <begin position="83"/>
        <end position="106"/>
    </location>
</feature>
<dbReference type="RefSeq" id="WP_252818329.1">
    <property type="nucleotide sequence ID" value="NZ_JAMXQS010000004.1"/>
</dbReference>
<dbReference type="PANTHER" id="PTHR30472">
    <property type="entry name" value="FERRIC ENTEROBACTIN TRANSPORT SYSTEM PERMEASE PROTEIN"/>
    <property type="match status" value="1"/>
</dbReference>
<keyword evidence="10" id="KW-1185">Reference proteome</keyword>
<feature type="transmembrane region" description="Helical" evidence="8">
    <location>
        <begin position="392"/>
        <end position="410"/>
    </location>
</feature>
<feature type="transmembrane region" description="Helical" evidence="8">
    <location>
        <begin position="136"/>
        <end position="160"/>
    </location>
</feature>
<evidence type="ECO:0000256" key="4">
    <source>
        <dbReference type="ARBA" id="ARBA00022475"/>
    </source>
</evidence>
<dbReference type="NCBIfam" id="NF007866">
    <property type="entry name" value="PRK10577.1-2"/>
    <property type="match status" value="1"/>
</dbReference>
<name>A0ABT1C5E8_9HYPH</name>
<feature type="transmembrane region" description="Helical" evidence="8">
    <location>
        <begin position="519"/>
        <end position="544"/>
    </location>
</feature>
<dbReference type="InterPro" id="IPR037294">
    <property type="entry name" value="ABC_BtuC-like"/>
</dbReference>
<feature type="transmembrane region" description="Helical" evidence="8">
    <location>
        <begin position="607"/>
        <end position="627"/>
    </location>
</feature>
<evidence type="ECO:0000256" key="5">
    <source>
        <dbReference type="ARBA" id="ARBA00022692"/>
    </source>
</evidence>
<dbReference type="Pfam" id="PF01032">
    <property type="entry name" value="FecCD"/>
    <property type="match status" value="2"/>
</dbReference>
<feature type="transmembrane region" description="Helical" evidence="8">
    <location>
        <begin position="422"/>
        <end position="439"/>
    </location>
</feature>
<evidence type="ECO:0000313" key="10">
    <source>
        <dbReference type="Proteomes" id="UP001205906"/>
    </source>
</evidence>
<keyword evidence="7 8" id="KW-0472">Membrane</keyword>
<feature type="transmembrane region" description="Helical" evidence="8">
    <location>
        <begin position="633"/>
        <end position="653"/>
    </location>
</feature>
<evidence type="ECO:0000256" key="8">
    <source>
        <dbReference type="SAM" id="Phobius"/>
    </source>
</evidence>
<feature type="transmembrane region" description="Helical" evidence="8">
    <location>
        <begin position="445"/>
        <end position="466"/>
    </location>
</feature>
<feature type="transmembrane region" description="Helical" evidence="8">
    <location>
        <begin position="7"/>
        <end position="25"/>
    </location>
</feature>
<dbReference type="Gene3D" id="1.10.3470.10">
    <property type="entry name" value="ABC transporter involved in vitamin B12 uptake, BtuC"/>
    <property type="match status" value="2"/>
</dbReference>
<evidence type="ECO:0000256" key="2">
    <source>
        <dbReference type="ARBA" id="ARBA00007935"/>
    </source>
</evidence>